<reference evidence="1 2" key="1">
    <citation type="journal article" date="2023" name="Nucleic Acids Res.">
        <title>The hologenome of Daphnia magna reveals possible DNA methylation and microbiome-mediated evolution of the host genome.</title>
        <authorList>
            <person name="Chaturvedi A."/>
            <person name="Li X."/>
            <person name="Dhandapani V."/>
            <person name="Marshall H."/>
            <person name="Kissane S."/>
            <person name="Cuenca-Cambronero M."/>
            <person name="Asole G."/>
            <person name="Calvet F."/>
            <person name="Ruiz-Romero M."/>
            <person name="Marangio P."/>
            <person name="Guigo R."/>
            <person name="Rago D."/>
            <person name="Mirbahai L."/>
            <person name="Eastwood N."/>
            <person name="Colbourne J.K."/>
            <person name="Zhou J."/>
            <person name="Mallon E."/>
            <person name="Orsini L."/>
        </authorList>
    </citation>
    <scope>NUCLEOTIDE SEQUENCE [LARGE SCALE GENOMIC DNA]</scope>
    <source>
        <strain evidence="1">LRV0_1</strain>
    </source>
</reference>
<comment type="caution">
    <text evidence="1">The sequence shown here is derived from an EMBL/GenBank/DDBJ whole genome shotgun (WGS) entry which is preliminary data.</text>
</comment>
<protein>
    <submittedName>
        <fullName evidence="1">Uncharacterized protein</fullName>
    </submittedName>
</protein>
<accession>A0ABR0A8G8</accession>
<gene>
    <name evidence="1" type="ORF">OUZ56_003199</name>
</gene>
<keyword evidence="2" id="KW-1185">Reference proteome</keyword>
<dbReference type="Proteomes" id="UP001234178">
    <property type="component" value="Unassembled WGS sequence"/>
</dbReference>
<organism evidence="1 2">
    <name type="scientific">Daphnia magna</name>
    <dbReference type="NCBI Taxonomy" id="35525"/>
    <lineage>
        <taxon>Eukaryota</taxon>
        <taxon>Metazoa</taxon>
        <taxon>Ecdysozoa</taxon>
        <taxon>Arthropoda</taxon>
        <taxon>Crustacea</taxon>
        <taxon>Branchiopoda</taxon>
        <taxon>Diplostraca</taxon>
        <taxon>Cladocera</taxon>
        <taxon>Anomopoda</taxon>
        <taxon>Daphniidae</taxon>
        <taxon>Daphnia</taxon>
    </lineage>
</organism>
<dbReference type="EMBL" id="JAOYFB010000036">
    <property type="protein sequence ID" value="KAK4021280.1"/>
    <property type="molecule type" value="Genomic_DNA"/>
</dbReference>
<proteinExistence type="predicted"/>
<sequence length="154" mass="17182">MPSISTKVKTHVYSIEYNWKREESSQAGAPPSGVPKKESPCYLCSRSEVEFKLVSGNIAGFIFAIVRNYYCSFLDDTQLGHRTMINSSFISYKSRSRNSVLSRGRNYLGGPSSPEMVSNYLSVSPSFAGGWAGLVDYIDRDARVSSGQKKMIRR</sequence>
<name>A0ABR0A8G8_9CRUS</name>
<evidence type="ECO:0000313" key="1">
    <source>
        <dbReference type="EMBL" id="KAK4021280.1"/>
    </source>
</evidence>
<evidence type="ECO:0000313" key="2">
    <source>
        <dbReference type="Proteomes" id="UP001234178"/>
    </source>
</evidence>